<feature type="transmembrane region" description="Helical" evidence="1">
    <location>
        <begin position="36"/>
        <end position="58"/>
    </location>
</feature>
<keyword evidence="1" id="KW-0812">Transmembrane</keyword>
<dbReference type="STRING" id="1221500.ABE65_006260"/>
<dbReference type="RefSeq" id="WP_066392524.1">
    <property type="nucleotide sequence ID" value="NZ_CP015378.1"/>
</dbReference>
<name>A0A160IK95_9BACL</name>
<dbReference type="AlphaFoldDB" id="A0A160IK95"/>
<dbReference type="InterPro" id="IPR016942">
    <property type="entry name" value="UCP030042"/>
</dbReference>
<organism evidence="3 4">
    <name type="scientific">Fictibacillus phosphorivorans</name>
    <dbReference type="NCBI Taxonomy" id="1221500"/>
    <lineage>
        <taxon>Bacteria</taxon>
        <taxon>Bacillati</taxon>
        <taxon>Bacillota</taxon>
        <taxon>Bacilli</taxon>
        <taxon>Bacillales</taxon>
        <taxon>Fictibacillaceae</taxon>
        <taxon>Fictibacillus</taxon>
    </lineage>
</organism>
<keyword evidence="1" id="KW-1133">Transmembrane helix</keyword>
<gene>
    <name evidence="3" type="ORF">ABE65_006260</name>
</gene>
<feature type="domain" description="DUF4395" evidence="2">
    <location>
        <begin position="8"/>
        <end position="132"/>
    </location>
</feature>
<proteinExistence type="predicted"/>
<dbReference type="InterPro" id="IPR025508">
    <property type="entry name" value="DUF4395"/>
</dbReference>
<feature type="transmembrane region" description="Helical" evidence="1">
    <location>
        <begin position="103"/>
        <end position="129"/>
    </location>
</feature>
<dbReference type="EMBL" id="CP015378">
    <property type="protein sequence ID" value="ANC76424.1"/>
    <property type="molecule type" value="Genomic_DNA"/>
</dbReference>
<evidence type="ECO:0000313" key="4">
    <source>
        <dbReference type="Proteomes" id="UP000076623"/>
    </source>
</evidence>
<keyword evidence="1" id="KW-0472">Membrane</keyword>
<protein>
    <recommendedName>
        <fullName evidence="2">DUF4395 domain-containing protein</fullName>
    </recommendedName>
</protein>
<dbReference type="Pfam" id="PF14340">
    <property type="entry name" value="DUF4395"/>
    <property type="match status" value="1"/>
</dbReference>
<reference evidence="3 4" key="1">
    <citation type="submission" date="2016-04" db="EMBL/GenBank/DDBJ databases">
        <title>Complete genome sequence of Fictibacillus phosphorivorans G25-29, a strain toxic to nematodes.</title>
        <authorList>
            <person name="Zheng Z."/>
        </authorList>
    </citation>
    <scope>NUCLEOTIDE SEQUENCE [LARGE SCALE GENOMIC DNA]</scope>
    <source>
        <strain evidence="3 4">G25-29</strain>
    </source>
</reference>
<keyword evidence="4" id="KW-1185">Reference proteome</keyword>
<dbReference type="PIRSF" id="PIRSF030042">
    <property type="entry name" value="UCP030042"/>
    <property type="match status" value="1"/>
</dbReference>
<dbReference type="KEGG" id="fpn:ABE65_006260"/>
<evidence type="ECO:0000313" key="3">
    <source>
        <dbReference type="EMBL" id="ANC76424.1"/>
    </source>
</evidence>
<dbReference type="Proteomes" id="UP000076623">
    <property type="component" value="Chromosome"/>
</dbReference>
<evidence type="ECO:0000259" key="2">
    <source>
        <dbReference type="Pfam" id="PF14340"/>
    </source>
</evidence>
<evidence type="ECO:0000256" key="1">
    <source>
        <dbReference type="SAM" id="Phobius"/>
    </source>
</evidence>
<sequence>MSHSSVSIPRPLVRTNQWFIFLSTLATWLTGQPWFLLLPLVAGLLGMFVDYNPIMKAAAFFLKKKPSAYIPEDKDQQQFNQLIAISLLTVGFLSYILGWSTVAWIATIMVATASFVAILGFCIGCFIRFRWQQYRYKRSQDSN</sequence>
<feature type="transmembrane region" description="Helical" evidence="1">
    <location>
        <begin position="79"/>
        <end position="97"/>
    </location>
</feature>
<accession>A0A160IK95</accession>